<evidence type="ECO:0000313" key="3">
    <source>
        <dbReference type="EMBL" id="PTU32363.1"/>
    </source>
</evidence>
<dbReference type="PANTHER" id="PTHR45947">
    <property type="entry name" value="SULFOQUINOVOSYL TRANSFERASE SQD2"/>
    <property type="match status" value="1"/>
</dbReference>
<dbReference type="PANTHER" id="PTHR45947:SF3">
    <property type="entry name" value="SULFOQUINOVOSYL TRANSFERASE SQD2"/>
    <property type="match status" value="1"/>
</dbReference>
<organism evidence="3 4">
    <name type="scientific">Stenotrophobium rhamnosiphilum</name>
    <dbReference type="NCBI Taxonomy" id="2029166"/>
    <lineage>
        <taxon>Bacteria</taxon>
        <taxon>Pseudomonadati</taxon>
        <taxon>Pseudomonadota</taxon>
        <taxon>Gammaproteobacteria</taxon>
        <taxon>Nevskiales</taxon>
        <taxon>Nevskiaceae</taxon>
        <taxon>Stenotrophobium</taxon>
    </lineage>
</organism>
<gene>
    <name evidence="3" type="ORF">CJD38_06860</name>
</gene>
<evidence type="ECO:0000259" key="2">
    <source>
        <dbReference type="Pfam" id="PF13579"/>
    </source>
</evidence>
<dbReference type="Pfam" id="PF00534">
    <property type="entry name" value="Glycos_transf_1"/>
    <property type="match status" value="1"/>
</dbReference>
<feature type="domain" description="Glycosyl transferase family 1" evidence="1">
    <location>
        <begin position="190"/>
        <end position="349"/>
    </location>
</feature>
<dbReference type="Gene3D" id="3.40.50.2000">
    <property type="entry name" value="Glycogen Phosphorylase B"/>
    <property type="match status" value="2"/>
</dbReference>
<dbReference type="Proteomes" id="UP000244248">
    <property type="component" value="Unassembled WGS sequence"/>
</dbReference>
<comment type="caution">
    <text evidence="3">The sequence shown here is derived from an EMBL/GenBank/DDBJ whole genome shotgun (WGS) entry which is preliminary data.</text>
</comment>
<dbReference type="AlphaFoldDB" id="A0A2T5MIE0"/>
<keyword evidence="4" id="KW-1185">Reference proteome</keyword>
<dbReference type="Pfam" id="PF13579">
    <property type="entry name" value="Glyco_trans_4_4"/>
    <property type="match status" value="1"/>
</dbReference>
<dbReference type="RefSeq" id="WP_107939557.1">
    <property type="nucleotide sequence ID" value="NZ_QANS01000002.1"/>
</dbReference>
<keyword evidence="3" id="KW-0808">Transferase</keyword>
<dbReference type="InterPro" id="IPR028098">
    <property type="entry name" value="Glyco_trans_4-like_N"/>
</dbReference>
<reference evidence="3 4" key="1">
    <citation type="submission" date="2018-04" db="EMBL/GenBank/DDBJ databases">
        <title>Novel species isolated from glacier.</title>
        <authorList>
            <person name="Liu Q."/>
            <person name="Xin Y.-H."/>
        </authorList>
    </citation>
    <scope>NUCLEOTIDE SEQUENCE [LARGE SCALE GENOMIC DNA]</scope>
    <source>
        <strain evidence="3 4">GT1R17</strain>
    </source>
</reference>
<dbReference type="OrthoDB" id="9811884at2"/>
<dbReference type="EMBL" id="QANS01000002">
    <property type="protein sequence ID" value="PTU32363.1"/>
    <property type="molecule type" value="Genomic_DNA"/>
</dbReference>
<sequence>MKIVHLGKFYPPDTGGIESVTQVLAQGHAGLGHDVAVGCFARNALVPAIMDGVMVHRFPMDLFWASQPVGWRYVREGLRMARAADVVHVHVPNLLASLMTLFVSKRPRVIVHWHSDVVNKGWFGKVVRPLERAMLRRADAVIATSPPYLNQSKLLQYVRDKVRVVPIGIPLPDSLGLRPALANTFDQFLSGRKLILSVGRLVPYKGFQHLVDAAAAMPDDAAVIIAGNGPLRSALQAQIDGAGVGRKILLAGRVSDEELSALLAHAHVFCLPSVERSEAFGVVLLEAMCRGIPLIATRIEGSGTSWVNQDGVSGLNVATGDAPALAVACSRILQDSQLHQLLSEGARQRFHATFSVARFIADTEKLYIETLAQRD</sequence>
<evidence type="ECO:0000313" key="4">
    <source>
        <dbReference type="Proteomes" id="UP000244248"/>
    </source>
</evidence>
<dbReference type="InterPro" id="IPR050194">
    <property type="entry name" value="Glycosyltransferase_grp1"/>
</dbReference>
<dbReference type="GO" id="GO:0016758">
    <property type="term" value="F:hexosyltransferase activity"/>
    <property type="evidence" value="ECO:0007669"/>
    <property type="project" value="TreeGrafter"/>
</dbReference>
<evidence type="ECO:0000259" key="1">
    <source>
        <dbReference type="Pfam" id="PF00534"/>
    </source>
</evidence>
<name>A0A2T5MIE0_9GAMM</name>
<accession>A0A2T5MIE0</accession>
<dbReference type="InterPro" id="IPR001296">
    <property type="entry name" value="Glyco_trans_1"/>
</dbReference>
<dbReference type="SUPFAM" id="SSF53756">
    <property type="entry name" value="UDP-Glycosyltransferase/glycogen phosphorylase"/>
    <property type="match status" value="1"/>
</dbReference>
<proteinExistence type="predicted"/>
<protein>
    <submittedName>
        <fullName evidence="3">Glycosyl transferase</fullName>
    </submittedName>
</protein>
<feature type="domain" description="Glycosyltransferase subfamily 4-like N-terminal" evidence="2">
    <location>
        <begin position="15"/>
        <end position="168"/>
    </location>
</feature>